<dbReference type="EMBL" id="CAJNOH010016035">
    <property type="protein sequence ID" value="CAF1568357.1"/>
    <property type="molecule type" value="Genomic_DNA"/>
</dbReference>
<gene>
    <name evidence="3" type="ORF">JXQ802_LOCUS59043</name>
    <name evidence="2" type="ORF">PYM288_LOCUS42390</name>
</gene>
<comment type="caution">
    <text evidence="3">The sequence shown here is derived from an EMBL/GenBank/DDBJ whole genome shotgun (WGS) entry which is preliminary data.</text>
</comment>
<evidence type="ECO:0000313" key="4">
    <source>
        <dbReference type="Proteomes" id="UP000663870"/>
    </source>
</evidence>
<organism evidence="3 4">
    <name type="scientific">Rotaria sordida</name>
    <dbReference type="NCBI Taxonomy" id="392033"/>
    <lineage>
        <taxon>Eukaryota</taxon>
        <taxon>Metazoa</taxon>
        <taxon>Spiralia</taxon>
        <taxon>Gnathifera</taxon>
        <taxon>Rotifera</taxon>
        <taxon>Eurotatoria</taxon>
        <taxon>Bdelloidea</taxon>
        <taxon>Philodinida</taxon>
        <taxon>Philodinidae</taxon>
        <taxon>Rotaria</taxon>
    </lineage>
</organism>
<sequence length="72" mass="8423">QDRIETQWPIYTAFYYLQLLEIYFENIAERQLLFDFISIYLLTLHDKETKPINPPILSSSSSSSSTSSDDDN</sequence>
<name>A0A816GVS7_9BILA</name>
<keyword evidence="4" id="KW-1185">Reference proteome</keyword>
<accession>A0A816GVS7</accession>
<evidence type="ECO:0000313" key="3">
    <source>
        <dbReference type="EMBL" id="CAF1680228.1"/>
    </source>
</evidence>
<dbReference type="AlphaFoldDB" id="A0A816GVS7"/>
<feature type="compositionally biased region" description="Low complexity" evidence="1">
    <location>
        <begin position="58"/>
        <end position="72"/>
    </location>
</feature>
<reference evidence="3" key="1">
    <citation type="submission" date="2021-02" db="EMBL/GenBank/DDBJ databases">
        <authorList>
            <person name="Nowell W R."/>
        </authorList>
    </citation>
    <scope>NUCLEOTIDE SEQUENCE</scope>
</reference>
<evidence type="ECO:0000256" key="1">
    <source>
        <dbReference type="SAM" id="MobiDB-lite"/>
    </source>
</evidence>
<feature type="non-terminal residue" evidence="3">
    <location>
        <position position="1"/>
    </location>
</feature>
<feature type="region of interest" description="Disordered" evidence="1">
    <location>
        <begin position="49"/>
        <end position="72"/>
    </location>
</feature>
<evidence type="ECO:0000313" key="2">
    <source>
        <dbReference type="EMBL" id="CAF1568357.1"/>
    </source>
</evidence>
<dbReference type="Proteomes" id="UP000663870">
    <property type="component" value="Unassembled WGS sequence"/>
</dbReference>
<dbReference type="EMBL" id="CAJNOL010017979">
    <property type="protein sequence ID" value="CAF1680228.1"/>
    <property type="molecule type" value="Genomic_DNA"/>
</dbReference>
<dbReference type="Proteomes" id="UP000663854">
    <property type="component" value="Unassembled WGS sequence"/>
</dbReference>
<proteinExistence type="predicted"/>
<protein>
    <submittedName>
        <fullName evidence="3">Uncharacterized protein</fullName>
    </submittedName>
</protein>